<comment type="caution">
    <text evidence="18">The sequence shown here is derived from an EMBL/GenBank/DDBJ whole genome shotgun (WGS) entry which is preliminary data.</text>
</comment>
<dbReference type="InterPro" id="IPR000531">
    <property type="entry name" value="Beta-barrel_TonB"/>
</dbReference>
<reference evidence="18 19" key="1">
    <citation type="submission" date="2024-09" db="EMBL/GenBank/DDBJ databases">
        <authorList>
            <person name="Sun Q."/>
            <person name="Mori K."/>
        </authorList>
    </citation>
    <scope>NUCLEOTIDE SEQUENCE [LARGE SCALE GENOMIC DNA]</scope>
    <source>
        <strain evidence="18 19">KCTC 23315</strain>
    </source>
</reference>
<feature type="domain" description="TonB-dependent receptor-like beta-barrel" evidence="16">
    <location>
        <begin position="249"/>
        <end position="671"/>
    </location>
</feature>
<dbReference type="PROSITE" id="PS01156">
    <property type="entry name" value="TONB_DEPENDENT_REC_2"/>
    <property type="match status" value="1"/>
</dbReference>
<feature type="signal peptide" evidence="15">
    <location>
        <begin position="1"/>
        <end position="40"/>
    </location>
</feature>
<keyword evidence="8" id="KW-0406">Ion transport</keyword>
<name>A0ABV6BIJ4_9GAMM</name>
<dbReference type="PANTHER" id="PTHR32552:SF81">
    <property type="entry name" value="TONB-DEPENDENT OUTER MEMBRANE RECEPTOR"/>
    <property type="match status" value="1"/>
</dbReference>
<feature type="short sequence motif" description="TonB C-terminal box" evidence="13">
    <location>
        <begin position="696"/>
        <end position="713"/>
    </location>
</feature>
<keyword evidence="4" id="KW-0410">Iron transport</keyword>
<evidence type="ECO:0000256" key="10">
    <source>
        <dbReference type="ARBA" id="ARBA00023136"/>
    </source>
</evidence>
<protein>
    <submittedName>
        <fullName evidence="18">TonB-dependent receptor</fullName>
    </submittedName>
</protein>
<evidence type="ECO:0000256" key="2">
    <source>
        <dbReference type="ARBA" id="ARBA00022448"/>
    </source>
</evidence>
<proteinExistence type="inferred from homology"/>
<keyword evidence="2 12" id="KW-0813">Transport</keyword>
<dbReference type="Pfam" id="PF07715">
    <property type="entry name" value="Plug"/>
    <property type="match status" value="1"/>
</dbReference>
<evidence type="ECO:0000256" key="7">
    <source>
        <dbReference type="ARBA" id="ARBA00023004"/>
    </source>
</evidence>
<evidence type="ECO:0000256" key="13">
    <source>
        <dbReference type="PROSITE-ProRule" id="PRU10144"/>
    </source>
</evidence>
<evidence type="ECO:0000256" key="4">
    <source>
        <dbReference type="ARBA" id="ARBA00022496"/>
    </source>
</evidence>
<keyword evidence="5 12" id="KW-0812">Transmembrane</keyword>
<dbReference type="InterPro" id="IPR012910">
    <property type="entry name" value="Plug_dom"/>
</dbReference>
<sequence>MLRAFSPLSVGHFSSVTLQRPPFLPALSAIALLVSGALHAEEQAVTVQDVERIEVRGDFRQTNLQKLPGSVVVLGETDIKRQSAQHLDDLLANIANLNASAGASRSRFLQMRGVGERSEFVDNINPSVGLLVDGIDYSALGLLSLADTAQLEVFRGPEATRFGANALAGMLNLQTADPVFASEGRVQLTAANYDSWQASMMVNQALTEQFAVRLVADQQKSDGFIRNDFLQREDTNGIDETTFRLKTRYQPNQDLTLDWLWNHHDIDNGYDAFSLDRNRTTLSDQPGQDKQDVDASALKLQYQGFASADSLTQLSLLKADTDYGYDEDWGYVGLHPDEYSSTDQYLRERDFMSLEQRFISKNQQGHNWVAGLYASQQTIDLTRLYTWLDQNFISDFERQNLAVYAENEQQLAPDLTLTYGGRLEQYQDEYADNNGIRTDGDDQMWGGKLSLAYQVSSLSQIYGLVSKGYKVGGVNGEALAETLNPKLTGLKDFLLSKATFAPEQLINAEFGVKGQNADHTLVSRVSAFYMWRDDMQLKGWINQGTKFVGYIDNAFSGRNYGLETENRWQLTPALVAHFSGAVLKSEIRGFVTKGGLDMSGRAQAQAPEYQFSVGADWSPLEALQISAQYAHKDGYYYSDSENIRASHNNLLNLRASYQWSQWELALWCRNLLDETYGVRGFYFGNDPRDGYTEHLYEQFGEPRRIGLTATYQF</sequence>
<gene>
    <name evidence="18" type="ORF">ACFFJP_13540</name>
</gene>
<feature type="chain" id="PRO_5046397831" evidence="15">
    <location>
        <begin position="41"/>
        <end position="713"/>
    </location>
</feature>
<evidence type="ECO:0000256" key="1">
    <source>
        <dbReference type="ARBA" id="ARBA00004571"/>
    </source>
</evidence>
<dbReference type="PROSITE" id="PS52016">
    <property type="entry name" value="TONB_DEPENDENT_REC_3"/>
    <property type="match status" value="1"/>
</dbReference>
<dbReference type="Pfam" id="PF00593">
    <property type="entry name" value="TonB_dep_Rec_b-barrel"/>
    <property type="match status" value="1"/>
</dbReference>
<keyword evidence="9 14" id="KW-0798">TonB box</keyword>
<accession>A0ABV6BIJ4</accession>
<evidence type="ECO:0000259" key="16">
    <source>
        <dbReference type="Pfam" id="PF00593"/>
    </source>
</evidence>
<evidence type="ECO:0000256" key="12">
    <source>
        <dbReference type="PROSITE-ProRule" id="PRU01360"/>
    </source>
</evidence>
<dbReference type="InterPro" id="IPR039426">
    <property type="entry name" value="TonB-dep_rcpt-like"/>
</dbReference>
<dbReference type="SUPFAM" id="SSF56935">
    <property type="entry name" value="Porins"/>
    <property type="match status" value="1"/>
</dbReference>
<dbReference type="EMBL" id="JBHLXP010000003">
    <property type="protein sequence ID" value="MFC0049315.1"/>
    <property type="molecule type" value="Genomic_DNA"/>
</dbReference>
<dbReference type="RefSeq" id="WP_377244914.1">
    <property type="nucleotide sequence ID" value="NZ_JBHLXP010000003.1"/>
</dbReference>
<feature type="domain" description="TonB-dependent receptor plug" evidence="17">
    <location>
        <begin position="64"/>
        <end position="169"/>
    </location>
</feature>
<evidence type="ECO:0000259" key="17">
    <source>
        <dbReference type="Pfam" id="PF07715"/>
    </source>
</evidence>
<evidence type="ECO:0000256" key="5">
    <source>
        <dbReference type="ARBA" id="ARBA00022692"/>
    </source>
</evidence>
<dbReference type="PANTHER" id="PTHR32552">
    <property type="entry name" value="FERRICHROME IRON RECEPTOR-RELATED"/>
    <property type="match status" value="1"/>
</dbReference>
<organism evidence="18 19">
    <name type="scientific">Rheinheimera tilapiae</name>
    <dbReference type="NCBI Taxonomy" id="875043"/>
    <lineage>
        <taxon>Bacteria</taxon>
        <taxon>Pseudomonadati</taxon>
        <taxon>Pseudomonadota</taxon>
        <taxon>Gammaproteobacteria</taxon>
        <taxon>Chromatiales</taxon>
        <taxon>Chromatiaceae</taxon>
        <taxon>Rheinheimera</taxon>
    </lineage>
</organism>
<evidence type="ECO:0000256" key="11">
    <source>
        <dbReference type="ARBA" id="ARBA00023237"/>
    </source>
</evidence>
<keyword evidence="6 15" id="KW-0732">Signal</keyword>
<comment type="subcellular location">
    <subcellularLocation>
        <location evidence="1 12">Cell outer membrane</location>
        <topology evidence="1 12">Multi-pass membrane protein</topology>
    </subcellularLocation>
</comment>
<keyword evidence="7" id="KW-0408">Iron</keyword>
<keyword evidence="10 12" id="KW-0472">Membrane</keyword>
<evidence type="ECO:0000256" key="8">
    <source>
        <dbReference type="ARBA" id="ARBA00023065"/>
    </source>
</evidence>
<evidence type="ECO:0000256" key="15">
    <source>
        <dbReference type="SAM" id="SignalP"/>
    </source>
</evidence>
<keyword evidence="11 12" id="KW-0998">Cell outer membrane</keyword>
<evidence type="ECO:0000256" key="14">
    <source>
        <dbReference type="RuleBase" id="RU003357"/>
    </source>
</evidence>
<keyword evidence="19" id="KW-1185">Reference proteome</keyword>
<evidence type="ECO:0000256" key="3">
    <source>
        <dbReference type="ARBA" id="ARBA00022452"/>
    </source>
</evidence>
<evidence type="ECO:0000256" key="9">
    <source>
        <dbReference type="ARBA" id="ARBA00023077"/>
    </source>
</evidence>
<dbReference type="Gene3D" id="2.40.170.20">
    <property type="entry name" value="TonB-dependent receptor, beta-barrel domain"/>
    <property type="match status" value="1"/>
</dbReference>
<keyword evidence="3 12" id="KW-1134">Transmembrane beta strand</keyword>
<evidence type="ECO:0000313" key="19">
    <source>
        <dbReference type="Proteomes" id="UP001589813"/>
    </source>
</evidence>
<evidence type="ECO:0000313" key="18">
    <source>
        <dbReference type="EMBL" id="MFC0049315.1"/>
    </source>
</evidence>
<dbReference type="Proteomes" id="UP001589813">
    <property type="component" value="Unassembled WGS sequence"/>
</dbReference>
<keyword evidence="18" id="KW-0675">Receptor</keyword>
<comment type="similarity">
    <text evidence="12 14">Belongs to the TonB-dependent receptor family.</text>
</comment>
<evidence type="ECO:0000256" key="6">
    <source>
        <dbReference type="ARBA" id="ARBA00022729"/>
    </source>
</evidence>
<dbReference type="InterPro" id="IPR010917">
    <property type="entry name" value="TonB_rcpt_CS"/>
</dbReference>
<dbReference type="InterPro" id="IPR036942">
    <property type="entry name" value="Beta-barrel_TonB_sf"/>
</dbReference>